<keyword evidence="1" id="KW-0472">Membrane</keyword>
<dbReference type="Proteomes" id="UP000270094">
    <property type="component" value="Unassembled WGS sequence"/>
</dbReference>
<evidence type="ECO:0000313" key="2">
    <source>
        <dbReference type="EMBL" id="VDM81005.1"/>
    </source>
</evidence>
<feature type="transmembrane region" description="Helical" evidence="1">
    <location>
        <begin position="12"/>
        <end position="34"/>
    </location>
</feature>
<proteinExistence type="predicted"/>
<reference evidence="2 3" key="1">
    <citation type="submission" date="2018-11" db="EMBL/GenBank/DDBJ databases">
        <authorList>
            <consortium name="Pathogen Informatics"/>
        </authorList>
    </citation>
    <scope>NUCLEOTIDE SEQUENCE [LARGE SCALE GENOMIC DNA]</scope>
</reference>
<keyword evidence="1" id="KW-0812">Transmembrane</keyword>
<evidence type="ECO:0000313" key="3">
    <source>
        <dbReference type="Proteomes" id="UP000270094"/>
    </source>
</evidence>
<name>A0A3P7LEJ5_STRVU</name>
<keyword evidence="1" id="KW-1133">Transmembrane helix</keyword>
<evidence type="ECO:0000256" key="1">
    <source>
        <dbReference type="SAM" id="Phobius"/>
    </source>
</evidence>
<sequence length="71" mass="7806">MAGFISELGQSGLFVGCSVMSGIQLFLSTTLLFYTSFIKVYKKFAITLKYKQIGNTFCGEGFSLEHNCSTT</sequence>
<accession>A0A3P7LEJ5</accession>
<keyword evidence="3" id="KW-1185">Reference proteome</keyword>
<protein>
    <submittedName>
        <fullName evidence="2">Uncharacterized protein</fullName>
    </submittedName>
</protein>
<dbReference type="AlphaFoldDB" id="A0A3P7LEJ5"/>
<gene>
    <name evidence="2" type="ORF">SVUK_LOCUS16003</name>
</gene>
<dbReference type="EMBL" id="UYYB01111040">
    <property type="protein sequence ID" value="VDM81005.1"/>
    <property type="molecule type" value="Genomic_DNA"/>
</dbReference>
<organism evidence="2 3">
    <name type="scientific">Strongylus vulgaris</name>
    <name type="common">Blood worm</name>
    <dbReference type="NCBI Taxonomy" id="40348"/>
    <lineage>
        <taxon>Eukaryota</taxon>
        <taxon>Metazoa</taxon>
        <taxon>Ecdysozoa</taxon>
        <taxon>Nematoda</taxon>
        <taxon>Chromadorea</taxon>
        <taxon>Rhabditida</taxon>
        <taxon>Rhabditina</taxon>
        <taxon>Rhabditomorpha</taxon>
        <taxon>Strongyloidea</taxon>
        <taxon>Strongylidae</taxon>
        <taxon>Strongylus</taxon>
    </lineage>
</organism>